<protein>
    <submittedName>
        <fullName evidence="1">Uncharacterized protein</fullName>
    </submittedName>
</protein>
<evidence type="ECO:0000313" key="2">
    <source>
        <dbReference type="Proteomes" id="UP000494165"/>
    </source>
</evidence>
<reference evidence="1 2" key="1">
    <citation type="submission" date="2020-04" db="EMBL/GenBank/DDBJ databases">
        <authorList>
            <person name="Alioto T."/>
            <person name="Alioto T."/>
            <person name="Gomez Garrido J."/>
        </authorList>
    </citation>
    <scope>NUCLEOTIDE SEQUENCE [LARGE SCALE GENOMIC DNA]</scope>
</reference>
<name>A0A8S1DLH3_9INSE</name>
<dbReference type="AlphaFoldDB" id="A0A8S1DLH3"/>
<keyword evidence="2" id="KW-1185">Reference proteome</keyword>
<proteinExistence type="predicted"/>
<comment type="caution">
    <text evidence="1">The sequence shown here is derived from an EMBL/GenBank/DDBJ whole genome shotgun (WGS) entry which is preliminary data.</text>
</comment>
<accession>A0A8S1DLH3</accession>
<evidence type="ECO:0000313" key="1">
    <source>
        <dbReference type="EMBL" id="CAB3381424.1"/>
    </source>
</evidence>
<organism evidence="1 2">
    <name type="scientific">Cloeon dipterum</name>
    <dbReference type="NCBI Taxonomy" id="197152"/>
    <lineage>
        <taxon>Eukaryota</taxon>
        <taxon>Metazoa</taxon>
        <taxon>Ecdysozoa</taxon>
        <taxon>Arthropoda</taxon>
        <taxon>Hexapoda</taxon>
        <taxon>Insecta</taxon>
        <taxon>Pterygota</taxon>
        <taxon>Palaeoptera</taxon>
        <taxon>Ephemeroptera</taxon>
        <taxon>Pisciforma</taxon>
        <taxon>Baetidae</taxon>
        <taxon>Cloeon</taxon>
    </lineage>
</organism>
<dbReference type="EMBL" id="CADEPI010000234">
    <property type="protein sequence ID" value="CAB3381424.1"/>
    <property type="molecule type" value="Genomic_DNA"/>
</dbReference>
<dbReference type="Proteomes" id="UP000494165">
    <property type="component" value="Unassembled WGS sequence"/>
</dbReference>
<gene>
    <name evidence="1" type="ORF">CLODIP_2_CD10622</name>
</gene>
<sequence>MMGLPSFLRAWSAKFKRAKNTWSYLDYALRGKFPQTGAELRSPNLPTIRPYLQPYSTGKTFKVGSADQAFLAKRK</sequence>